<name>A0AAQ0BUR1_BURGL</name>
<dbReference type="Proteomes" id="UP000594892">
    <property type="component" value="Chromosome 2"/>
</dbReference>
<evidence type="ECO:0000259" key="2">
    <source>
        <dbReference type="Pfam" id="PF15602"/>
    </source>
</evidence>
<reference evidence="3 4" key="1">
    <citation type="submission" date="2020-12" db="EMBL/GenBank/DDBJ databases">
        <title>FDA dAtabase for Regulatory Grade micrObial Sequences (FDA-ARGOS): Supporting development and validation of Infectious Disease Dx tests.</title>
        <authorList>
            <person name="Minogue T."/>
            <person name="Wolcott M."/>
            <person name="Wasieloski L."/>
            <person name="Aguilar W."/>
            <person name="Moore D."/>
            <person name="Jaissle J."/>
            <person name="Tallon L."/>
            <person name="Sadzewicz L."/>
            <person name="Zhao X."/>
            <person name="Boylan J."/>
            <person name="Ott S."/>
            <person name="Bowen H."/>
            <person name="Vavikolanu K."/>
            <person name="Mehta A."/>
            <person name="Aluvathingal J."/>
            <person name="Nadendla S."/>
            <person name="Yan Y."/>
            <person name="Sichtig H."/>
        </authorList>
    </citation>
    <scope>NUCLEOTIDE SEQUENCE [LARGE SCALE GENOMIC DNA]</scope>
    <source>
        <strain evidence="3 4">FDAARGOS_949</strain>
    </source>
</reference>
<proteinExistence type="predicted"/>
<accession>A0AAQ0BUR1</accession>
<sequence>MMLNTLTMTDEQSSNARSKAFFLLKKWTSVTFLRNAVDLYRDFLNAYARQLDAPSPNQQELEDAYVTDFLPTLARMDDGIEILSSGGDKRSAYGLLIAGSEKGSELLFGRSAHEVGRTYDPFFHALGVKDSRYSDFDYATGYAEGVWIEELSCKALNCTIGLDFSGYLSYGKRADGGRRIFKHWTYESLFQDHVFPAWRYWPPGRSYPVNLDACPPKNESSTGEVNSGEEIPVEGIWEPWFPGDEVGCPNYFLKGSIAHQYLLEGTNDEYDVRWRLLWEDTRYQGGSIPEEESTYFPKPVAETSLRALPGETCPRTGRWHSPAVKEPIHVEAGEPMPGPRHTSWGMVIWHYADPQP</sequence>
<evidence type="ECO:0000259" key="1">
    <source>
        <dbReference type="Pfam" id="PF15584"/>
    </source>
</evidence>
<evidence type="ECO:0000313" key="3">
    <source>
        <dbReference type="EMBL" id="QPQ94433.1"/>
    </source>
</evidence>
<dbReference type="Pfam" id="PF15602">
    <property type="entry name" value="Imm71"/>
    <property type="match status" value="1"/>
</dbReference>
<organism evidence="3 4">
    <name type="scientific">Burkholderia glumae</name>
    <name type="common">Pseudomonas glumae</name>
    <dbReference type="NCBI Taxonomy" id="337"/>
    <lineage>
        <taxon>Bacteria</taxon>
        <taxon>Pseudomonadati</taxon>
        <taxon>Pseudomonadota</taxon>
        <taxon>Betaproteobacteria</taxon>
        <taxon>Burkholderiales</taxon>
        <taxon>Burkholderiaceae</taxon>
        <taxon>Burkholderia</taxon>
    </lineage>
</organism>
<dbReference type="AlphaFoldDB" id="A0AAQ0BUR1"/>
<feature type="domain" description="Immunity protein 71" evidence="2">
    <location>
        <begin position="12"/>
        <end position="196"/>
    </location>
</feature>
<dbReference type="InterPro" id="IPR028966">
    <property type="entry name" value="Imm72"/>
</dbReference>
<dbReference type="InterPro" id="IPR028950">
    <property type="entry name" value="Imm71"/>
</dbReference>
<evidence type="ECO:0000313" key="4">
    <source>
        <dbReference type="Proteomes" id="UP000594892"/>
    </source>
</evidence>
<dbReference type="EMBL" id="CP065601">
    <property type="protein sequence ID" value="QPQ94433.1"/>
    <property type="molecule type" value="Genomic_DNA"/>
</dbReference>
<feature type="domain" description="Immunity protein 72" evidence="1">
    <location>
        <begin position="216"/>
        <end position="296"/>
    </location>
</feature>
<evidence type="ECO:0008006" key="5">
    <source>
        <dbReference type="Google" id="ProtNLM"/>
    </source>
</evidence>
<protein>
    <recommendedName>
        <fullName evidence="5">Immunity protein 72 domain-containing protein</fullName>
    </recommendedName>
</protein>
<gene>
    <name evidence="3" type="ORF">I6H06_11685</name>
</gene>
<dbReference type="Pfam" id="PF15584">
    <property type="entry name" value="Imm72"/>
    <property type="match status" value="1"/>
</dbReference>